<dbReference type="Pfam" id="PF04434">
    <property type="entry name" value="SWIM"/>
    <property type="match status" value="1"/>
</dbReference>
<protein>
    <recommendedName>
        <fullName evidence="6">Protein FAR1-RELATED SEQUENCE</fullName>
    </recommendedName>
</protein>
<dbReference type="PROSITE" id="PS50966">
    <property type="entry name" value="ZF_SWIM"/>
    <property type="match status" value="1"/>
</dbReference>
<dbReference type="InterPro" id="IPR007527">
    <property type="entry name" value="Znf_SWIM"/>
</dbReference>
<feature type="domain" description="SWIM-type" evidence="8">
    <location>
        <begin position="536"/>
        <end position="574"/>
    </location>
</feature>
<dbReference type="InterPro" id="IPR006564">
    <property type="entry name" value="Znf_PMZ"/>
</dbReference>
<feature type="compositionally biased region" description="Basic and acidic residues" evidence="7">
    <location>
        <begin position="7"/>
        <end position="27"/>
    </location>
</feature>
<dbReference type="GO" id="GO:0005634">
    <property type="term" value="C:nucleus"/>
    <property type="evidence" value="ECO:0007669"/>
    <property type="project" value="UniProtKB-SubCell"/>
</dbReference>
<evidence type="ECO:0000313" key="10">
    <source>
        <dbReference type="Proteomes" id="UP001161247"/>
    </source>
</evidence>
<evidence type="ECO:0000313" key="9">
    <source>
        <dbReference type="EMBL" id="CAI9091318.1"/>
    </source>
</evidence>
<evidence type="ECO:0000256" key="6">
    <source>
        <dbReference type="RuleBase" id="RU367018"/>
    </source>
</evidence>
<reference evidence="9" key="1">
    <citation type="submission" date="2023-03" db="EMBL/GenBank/DDBJ databases">
        <authorList>
            <person name="Julca I."/>
        </authorList>
    </citation>
    <scope>NUCLEOTIDE SEQUENCE</scope>
</reference>
<comment type="similarity">
    <text evidence="1 6">Belongs to the FHY3/FAR1 family.</text>
</comment>
<dbReference type="SMART" id="SM00575">
    <property type="entry name" value="ZnF_PMZ"/>
    <property type="match status" value="1"/>
</dbReference>
<feature type="region of interest" description="Disordered" evidence="7">
    <location>
        <begin position="1"/>
        <end position="28"/>
    </location>
</feature>
<dbReference type="Pfam" id="PF10551">
    <property type="entry name" value="MULE"/>
    <property type="match status" value="1"/>
</dbReference>
<dbReference type="EMBL" id="OX459118">
    <property type="protein sequence ID" value="CAI9091318.1"/>
    <property type="molecule type" value="Genomic_DNA"/>
</dbReference>
<evidence type="ECO:0000256" key="3">
    <source>
        <dbReference type="ARBA" id="ARBA00022771"/>
    </source>
</evidence>
<sequence length="675" mass="77552">MDVDTSQVEHDQRENGCDKRMEVKDSEVTSSGEAAKVPIVGMTFSSEEEVFQFYDSYGQSLGFSIARISTKNGDDGKKKYFTLACARNGKTVTKNSISTYSRTSMKTNCRAKINVAIRDDESLVITRAYLEHNHELVPEKRLRVRRNKVGNSDPRMKSKSNDVDSDGILVEGDVSENLTCCAKECTAFSANGRQMKLDAGDLEALLVYLYRMQSRNLNFFYQIDTDKKGRIRNVFWADAWCRNAYEKFGDIVLFDTTSLLNNYNAPLCSFIGRNHHGHEVLLGCALVWTANKCSFIWLFKSWLTCMLGRPPNSVITGYCDAIRAAAAEVFPNSRYRQCLGHILTKLPMKLGRLDQYKVIKKTLKTVVYDSLKSGEFEEGWASMIKEFKLEDHEWLKSLYNDRHHWVPMYVKHCFWAGMSLTERGDRLNSFFDDCFNSKMTIKKFVDQYDSAMKSRIEKENNANTASCASVVPTITNHPIEKRFQEVYTNDIFKLFQDEIRGLVFCNASFVKAEGSISVFEVTETVLDKDGIFQKEITLEVFFDEVEYKLQCLCHLFEVKGILCKHAISVYIKKKVIQLPSCYILDRWRKDLQSSYQSLADDYDDIVNNAQTERCRRLRSSLFLVQRLALESDGKCELLVKLLEEAKCKLLSFDEVNGNRQRDQVSVMPQMLISQK</sequence>
<dbReference type="InterPro" id="IPR004330">
    <property type="entry name" value="FAR1_DNA_bnd_dom"/>
</dbReference>
<gene>
    <name evidence="9" type="ORF">OLC1_LOCUS3271</name>
</gene>
<keyword evidence="10" id="KW-1185">Reference proteome</keyword>
<evidence type="ECO:0000259" key="8">
    <source>
        <dbReference type="PROSITE" id="PS50966"/>
    </source>
</evidence>
<keyword evidence="3 5" id="KW-0863">Zinc-finger</keyword>
<dbReference type="GO" id="GO:0008270">
    <property type="term" value="F:zinc ion binding"/>
    <property type="evidence" value="ECO:0007669"/>
    <property type="project" value="UniProtKB-UniRule"/>
</dbReference>
<keyword evidence="4 6" id="KW-0862">Zinc</keyword>
<name>A0AAV1C9S3_OLDCO</name>
<dbReference type="Pfam" id="PF03101">
    <property type="entry name" value="FAR1"/>
    <property type="match status" value="1"/>
</dbReference>
<organism evidence="9 10">
    <name type="scientific">Oldenlandia corymbosa var. corymbosa</name>
    <dbReference type="NCBI Taxonomy" id="529605"/>
    <lineage>
        <taxon>Eukaryota</taxon>
        <taxon>Viridiplantae</taxon>
        <taxon>Streptophyta</taxon>
        <taxon>Embryophyta</taxon>
        <taxon>Tracheophyta</taxon>
        <taxon>Spermatophyta</taxon>
        <taxon>Magnoliopsida</taxon>
        <taxon>eudicotyledons</taxon>
        <taxon>Gunneridae</taxon>
        <taxon>Pentapetalae</taxon>
        <taxon>asterids</taxon>
        <taxon>lamiids</taxon>
        <taxon>Gentianales</taxon>
        <taxon>Rubiaceae</taxon>
        <taxon>Rubioideae</taxon>
        <taxon>Spermacoceae</taxon>
        <taxon>Hedyotis-Oldenlandia complex</taxon>
        <taxon>Oldenlandia</taxon>
    </lineage>
</organism>
<keyword evidence="6" id="KW-0539">Nucleus</keyword>
<proteinExistence type="inferred from homology"/>
<keyword evidence="2 6" id="KW-0479">Metal-binding</keyword>
<dbReference type="InterPro" id="IPR018289">
    <property type="entry name" value="MULE_transposase_dom"/>
</dbReference>
<evidence type="ECO:0000256" key="1">
    <source>
        <dbReference type="ARBA" id="ARBA00005889"/>
    </source>
</evidence>
<dbReference type="AlphaFoldDB" id="A0AAV1C9S3"/>
<comment type="function">
    <text evidence="6">Putative transcription activator involved in regulating light control of development.</text>
</comment>
<dbReference type="InterPro" id="IPR031052">
    <property type="entry name" value="FHY3/FAR1"/>
</dbReference>
<dbReference type="PANTHER" id="PTHR31669:SF283">
    <property type="entry name" value="PROTEIN FAR1-RELATED SEQUENCE"/>
    <property type="match status" value="1"/>
</dbReference>
<evidence type="ECO:0000256" key="5">
    <source>
        <dbReference type="PROSITE-ProRule" id="PRU00325"/>
    </source>
</evidence>
<evidence type="ECO:0000256" key="4">
    <source>
        <dbReference type="ARBA" id="ARBA00022833"/>
    </source>
</evidence>
<comment type="subcellular location">
    <subcellularLocation>
        <location evidence="6">Nucleus</location>
    </subcellularLocation>
</comment>
<evidence type="ECO:0000256" key="7">
    <source>
        <dbReference type="SAM" id="MobiDB-lite"/>
    </source>
</evidence>
<evidence type="ECO:0000256" key="2">
    <source>
        <dbReference type="ARBA" id="ARBA00022723"/>
    </source>
</evidence>
<accession>A0AAV1C9S3</accession>
<dbReference type="GO" id="GO:0006355">
    <property type="term" value="P:regulation of DNA-templated transcription"/>
    <property type="evidence" value="ECO:0007669"/>
    <property type="project" value="UniProtKB-UniRule"/>
</dbReference>
<dbReference type="Proteomes" id="UP001161247">
    <property type="component" value="Chromosome 1"/>
</dbReference>
<dbReference type="PANTHER" id="PTHR31669">
    <property type="entry name" value="PROTEIN FAR1-RELATED SEQUENCE 10-RELATED"/>
    <property type="match status" value="1"/>
</dbReference>